<evidence type="ECO:0000256" key="3">
    <source>
        <dbReference type="ARBA" id="ARBA00016323"/>
    </source>
</evidence>
<comment type="subunit">
    <text evidence="12">Component of the ubiquinol-cytochrome c oxidoreductase (cytochrome b-c1 complex, complex III, CIII), a multisubunit enzyme composed of 3 respiratory subunits cytochrome b, cytochrome c1 and Rieske protein, 2 core protein subunits, and additional low-molecular weight protein subunits. The complex exists as an obligatory dimer and forms supercomplexes (SCs) in the inner mitochondrial membrane with cytochrome c oxidase (complex IV, CIV).</text>
</comment>
<evidence type="ECO:0000256" key="12">
    <source>
        <dbReference type="ARBA" id="ARBA00038521"/>
    </source>
</evidence>
<comment type="similarity">
    <text evidence="2">Belongs to the UQCRB/QCR7 family.</text>
</comment>
<dbReference type="InterPro" id="IPR036544">
    <property type="entry name" value="QCR7_sf"/>
</dbReference>
<evidence type="ECO:0000256" key="2">
    <source>
        <dbReference type="ARBA" id="ARBA00008554"/>
    </source>
</evidence>
<dbReference type="Proteomes" id="UP000887566">
    <property type="component" value="Unplaced"/>
</dbReference>
<dbReference type="PANTHER" id="PTHR12022">
    <property type="entry name" value="UBIQUINOL-CYTOCHROME C REDUCTASE COMPLEX 14 KD PROTEIN"/>
    <property type="match status" value="1"/>
</dbReference>
<evidence type="ECO:0000256" key="5">
    <source>
        <dbReference type="ARBA" id="ARBA00022660"/>
    </source>
</evidence>
<dbReference type="AlphaFoldDB" id="A0A914WVR5"/>
<keyword evidence="8" id="KW-0496">Mitochondrion</keyword>
<keyword evidence="13" id="KW-1185">Reference proteome</keyword>
<organism evidence="13 14">
    <name type="scientific">Plectus sambesii</name>
    <dbReference type="NCBI Taxonomy" id="2011161"/>
    <lineage>
        <taxon>Eukaryota</taxon>
        <taxon>Metazoa</taxon>
        <taxon>Ecdysozoa</taxon>
        <taxon>Nematoda</taxon>
        <taxon>Chromadorea</taxon>
        <taxon>Plectida</taxon>
        <taxon>Plectina</taxon>
        <taxon>Plectoidea</taxon>
        <taxon>Plectidae</taxon>
        <taxon>Plectus</taxon>
    </lineage>
</organism>
<keyword evidence="4" id="KW-0813">Transport</keyword>
<keyword evidence="9" id="KW-0472">Membrane</keyword>
<dbReference type="Pfam" id="PF02271">
    <property type="entry name" value="UCR_14kD"/>
    <property type="match status" value="1"/>
</dbReference>
<accession>A0A914WVR5</accession>
<keyword evidence="7" id="KW-0249">Electron transport</keyword>
<keyword evidence="6" id="KW-0999">Mitochondrion inner membrane</keyword>
<evidence type="ECO:0000256" key="11">
    <source>
        <dbReference type="ARBA" id="ARBA00032927"/>
    </source>
</evidence>
<evidence type="ECO:0000256" key="1">
    <source>
        <dbReference type="ARBA" id="ARBA00004443"/>
    </source>
</evidence>
<dbReference type="PANTHER" id="PTHR12022:SF0">
    <property type="entry name" value="CYTOCHROME B-C1 COMPLEX SUBUNIT 7"/>
    <property type="match status" value="1"/>
</dbReference>
<dbReference type="GO" id="GO:0045275">
    <property type="term" value="C:respiratory chain complex III"/>
    <property type="evidence" value="ECO:0007669"/>
    <property type="project" value="InterPro"/>
</dbReference>
<protein>
    <recommendedName>
        <fullName evidence="3">Cytochrome b-c1 complex subunit 7</fullName>
    </recommendedName>
    <alternativeName>
        <fullName evidence="10">Complex III subunit VII</fullName>
    </alternativeName>
    <alternativeName>
        <fullName evidence="11">Ubiquinol-cytochrome c reductase complex 14 kDa protein</fullName>
    </alternativeName>
</protein>
<sequence>MANVVPAAAKSASAIFKNDNAFYRWARYVSWNYLWDGRKYGLQFMDQYYEPAPEVTEALRRLNMREPWVFDERKMRLTRAHTLSMKNEMLPKAQWTKWADETWYLKKYLDEIENEKVQRSLTTDFSPTFSVKDGTTEGSH</sequence>
<comment type="subcellular location">
    <subcellularLocation>
        <location evidence="1">Mitochondrion inner membrane</location>
        <topology evidence="1">Peripheral membrane protein</topology>
        <orientation evidence="1">Matrix side</orientation>
    </subcellularLocation>
</comment>
<evidence type="ECO:0000313" key="13">
    <source>
        <dbReference type="Proteomes" id="UP000887566"/>
    </source>
</evidence>
<dbReference type="SUPFAM" id="SSF81524">
    <property type="entry name" value="14 kDa protein of cytochrome bc1 complex (Ubiquinol-cytochrome c reductase)"/>
    <property type="match status" value="1"/>
</dbReference>
<dbReference type="WBParaSite" id="PSAMB.scaffold5453size11645.g26669.t1">
    <property type="protein sequence ID" value="PSAMB.scaffold5453size11645.g26669.t1"/>
    <property type="gene ID" value="PSAMB.scaffold5453size11645.g26669"/>
</dbReference>
<keyword evidence="5" id="KW-0679">Respiratory chain</keyword>
<evidence type="ECO:0000256" key="8">
    <source>
        <dbReference type="ARBA" id="ARBA00023128"/>
    </source>
</evidence>
<evidence type="ECO:0000256" key="7">
    <source>
        <dbReference type="ARBA" id="ARBA00022982"/>
    </source>
</evidence>
<evidence type="ECO:0000313" key="14">
    <source>
        <dbReference type="WBParaSite" id="PSAMB.scaffold5453size11645.g26669.t1"/>
    </source>
</evidence>
<reference evidence="14" key="1">
    <citation type="submission" date="2022-11" db="UniProtKB">
        <authorList>
            <consortium name="WormBaseParasite"/>
        </authorList>
    </citation>
    <scope>IDENTIFICATION</scope>
</reference>
<evidence type="ECO:0000256" key="9">
    <source>
        <dbReference type="ARBA" id="ARBA00023136"/>
    </source>
</evidence>
<dbReference type="Gene3D" id="1.10.1090.10">
    <property type="entry name" value="Cytochrome b-c1 complex subunit 7"/>
    <property type="match status" value="1"/>
</dbReference>
<dbReference type="GO" id="GO:0006122">
    <property type="term" value="P:mitochondrial electron transport, ubiquinol to cytochrome c"/>
    <property type="evidence" value="ECO:0007669"/>
    <property type="project" value="InterPro"/>
</dbReference>
<dbReference type="InterPro" id="IPR003197">
    <property type="entry name" value="QCR7"/>
</dbReference>
<proteinExistence type="inferred from homology"/>
<evidence type="ECO:0000256" key="4">
    <source>
        <dbReference type="ARBA" id="ARBA00022448"/>
    </source>
</evidence>
<dbReference type="FunFam" id="1.10.1090.10:FF:000004">
    <property type="entry name" value="Probable cytochrome b-c1 complex subunit 7"/>
    <property type="match status" value="1"/>
</dbReference>
<evidence type="ECO:0000256" key="10">
    <source>
        <dbReference type="ARBA" id="ARBA00031021"/>
    </source>
</evidence>
<evidence type="ECO:0000256" key="6">
    <source>
        <dbReference type="ARBA" id="ARBA00022792"/>
    </source>
</evidence>
<name>A0A914WVR5_9BILA</name>
<dbReference type="GO" id="GO:0005743">
    <property type="term" value="C:mitochondrial inner membrane"/>
    <property type="evidence" value="ECO:0007669"/>
    <property type="project" value="UniProtKB-SubCell"/>
</dbReference>